<reference evidence="10" key="2">
    <citation type="submission" date="2020-12" db="UniProtKB">
        <authorList>
            <consortium name="WormBaseParasite"/>
        </authorList>
    </citation>
    <scope>IDENTIFICATION</scope>
</reference>
<dbReference type="GO" id="GO:0000467">
    <property type="term" value="P:exonucleolytic trimming to generate mature 3'-end of 5.8S rRNA from tricistronic rRNA transcript (SSU-rRNA, 5.8S rRNA, LSU-rRNA)"/>
    <property type="evidence" value="ECO:0007669"/>
    <property type="project" value="TreeGrafter"/>
</dbReference>
<evidence type="ECO:0000313" key="9">
    <source>
        <dbReference type="Proteomes" id="UP000035682"/>
    </source>
</evidence>
<dbReference type="GeneID" id="36375731"/>
<dbReference type="GO" id="GO:0034475">
    <property type="term" value="P:U4 snRNA 3'-end processing"/>
    <property type="evidence" value="ECO:0007669"/>
    <property type="project" value="TreeGrafter"/>
</dbReference>
<dbReference type="GO" id="GO:0071038">
    <property type="term" value="P:TRAMP-dependent tRNA surveillance pathway"/>
    <property type="evidence" value="ECO:0007669"/>
    <property type="project" value="TreeGrafter"/>
</dbReference>
<evidence type="ECO:0000313" key="10">
    <source>
        <dbReference type="WBParaSite" id="SRAE_1000162800.1"/>
    </source>
</evidence>
<dbReference type="PANTHER" id="PTHR11097">
    <property type="entry name" value="EXOSOME COMPLEX EXONUCLEASE RIBOSOMAL RNA PROCESSING PROTEIN"/>
    <property type="match status" value="1"/>
</dbReference>
<accession>A0A090L105</accession>
<keyword evidence="4" id="KW-0963">Cytoplasm</keyword>
<evidence type="ECO:0000256" key="4">
    <source>
        <dbReference type="ARBA" id="ARBA00022490"/>
    </source>
</evidence>
<dbReference type="PANTHER" id="PTHR11097:SF8">
    <property type="entry name" value="EXOSOME COMPLEX COMPONENT RRP42"/>
    <property type="match status" value="1"/>
</dbReference>
<dbReference type="GO" id="GO:0071028">
    <property type="term" value="P:nuclear mRNA surveillance"/>
    <property type="evidence" value="ECO:0007669"/>
    <property type="project" value="TreeGrafter"/>
</dbReference>
<feature type="domain" description="Exoribonuclease phosphorolytic" evidence="7">
    <location>
        <begin position="33"/>
        <end position="177"/>
    </location>
</feature>
<dbReference type="WBParaSite" id="SRAE_1000162800.1">
    <property type="protein sequence ID" value="SRAE_1000162800.1"/>
    <property type="gene ID" value="WBGene00258236"/>
</dbReference>
<dbReference type="GO" id="GO:0034473">
    <property type="term" value="P:U1 snRNA 3'-end processing"/>
    <property type="evidence" value="ECO:0007669"/>
    <property type="project" value="TreeGrafter"/>
</dbReference>
<dbReference type="GO" id="GO:0005730">
    <property type="term" value="C:nucleolus"/>
    <property type="evidence" value="ECO:0007669"/>
    <property type="project" value="UniProtKB-SubCell"/>
</dbReference>
<dbReference type="EMBL" id="LN609528">
    <property type="protein sequence ID" value="CEF63366.1"/>
    <property type="molecule type" value="Genomic_DNA"/>
</dbReference>
<evidence type="ECO:0000313" key="8">
    <source>
        <dbReference type="EMBL" id="CEF63366.1"/>
    </source>
</evidence>
<evidence type="ECO:0000256" key="6">
    <source>
        <dbReference type="ARBA" id="ARBA00042523"/>
    </source>
</evidence>
<evidence type="ECO:0000313" key="11">
    <source>
        <dbReference type="WormBase" id="SRAE_1000162800"/>
    </source>
</evidence>
<evidence type="ECO:0000256" key="3">
    <source>
        <dbReference type="ARBA" id="ARBA00006678"/>
    </source>
</evidence>
<dbReference type="Gene3D" id="3.30.230.70">
    <property type="entry name" value="GHMP Kinase, N-terminal domain"/>
    <property type="match status" value="1"/>
</dbReference>
<dbReference type="Pfam" id="PF01138">
    <property type="entry name" value="RNase_PH"/>
    <property type="match status" value="1"/>
</dbReference>
<evidence type="ECO:0000259" key="7">
    <source>
        <dbReference type="Pfam" id="PF01138"/>
    </source>
</evidence>
<dbReference type="SUPFAM" id="SSF54211">
    <property type="entry name" value="Ribosomal protein S5 domain 2-like"/>
    <property type="match status" value="1"/>
</dbReference>
<evidence type="ECO:0000256" key="5">
    <source>
        <dbReference type="ARBA" id="ARBA00022835"/>
    </source>
</evidence>
<comment type="similarity">
    <text evidence="3">Belongs to the RNase PH family.</text>
</comment>
<dbReference type="InterPro" id="IPR001247">
    <property type="entry name" value="ExoRNase_PH_dom1"/>
</dbReference>
<dbReference type="InterPro" id="IPR020568">
    <property type="entry name" value="Ribosomal_Su5_D2-typ_SF"/>
</dbReference>
<keyword evidence="5" id="KW-0271">Exosome</keyword>
<dbReference type="GO" id="GO:0016075">
    <property type="term" value="P:rRNA catabolic process"/>
    <property type="evidence" value="ECO:0007669"/>
    <property type="project" value="TreeGrafter"/>
</dbReference>
<dbReference type="WormBase" id="SRAE_1000162800">
    <property type="protein sequence ID" value="SRP05282"/>
    <property type="gene ID" value="WBGene00258236"/>
</dbReference>
<dbReference type="AlphaFoldDB" id="A0A090L105"/>
<dbReference type="STRING" id="34506.A0A090L105"/>
<gene>
    <name evidence="8 10 11" type="ORF">SRAE_1000162800</name>
</gene>
<reference evidence="8 9" key="1">
    <citation type="submission" date="2014-09" db="EMBL/GenBank/DDBJ databases">
        <authorList>
            <person name="Martin A.A."/>
        </authorList>
    </citation>
    <scope>NUCLEOTIDE SEQUENCE</scope>
    <source>
        <strain evidence="9">ED321</strain>
        <strain evidence="8">ED321 Heterogonic</strain>
    </source>
</reference>
<dbReference type="InterPro" id="IPR027408">
    <property type="entry name" value="PNPase/RNase_PH_dom_sf"/>
</dbReference>
<sequence>MDKDLEDGLLERIFMFHAIENNARLDGRSNECYRSPEIFLGINENCLGSARCTMGGSDVMVVIKPDIYKLTREPTWEDFIKFYVTCSPVAHPKYDDVGDDNDIEGEEVSATEESIMVNALMAMFSSIKDDMDFSNFKISKKHIWTFIVDVVVHADNGGVFDCMAIAVRAAFADIQVPSVISTMIDYGEVSLEIDSNVTFWGCKWDLWPLICTTNKLGFENLVNCNRYEDKYVKSLLMIGLKHDEVKDDDTIDYEEMNYDISKNIFYAKLRKEGGLQILSIDDMTDLGVKVVLKMFSEVDKLIRDCLKKKATKSNVVSNRSITYV</sequence>
<dbReference type="CTD" id="36375731"/>
<dbReference type="Proteomes" id="UP000035682">
    <property type="component" value="Unplaced"/>
</dbReference>
<comment type="subcellular location">
    <subcellularLocation>
        <location evidence="1">Cytoplasm</location>
    </subcellularLocation>
    <subcellularLocation>
        <location evidence="2">Nucleus</location>
        <location evidence="2">Nucleolus</location>
    </subcellularLocation>
</comment>
<evidence type="ECO:0000256" key="1">
    <source>
        <dbReference type="ARBA" id="ARBA00004496"/>
    </source>
</evidence>
<dbReference type="GO" id="GO:0000177">
    <property type="term" value="C:cytoplasmic exosome (RNase complex)"/>
    <property type="evidence" value="ECO:0007669"/>
    <property type="project" value="TreeGrafter"/>
</dbReference>
<name>A0A090L105_STRRB</name>
<dbReference type="OrthoDB" id="272245at2759"/>
<dbReference type="GO" id="GO:0035925">
    <property type="term" value="F:mRNA 3'-UTR AU-rich region binding"/>
    <property type="evidence" value="ECO:0007669"/>
    <property type="project" value="TreeGrafter"/>
</dbReference>
<dbReference type="GO" id="GO:0034476">
    <property type="term" value="P:U5 snRNA 3'-end processing"/>
    <property type="evidence" value="ECO:0007669"/>
    <property type="project" value="TreeGrafter"/>
</dbReference>
<proteinExistence type="inferred from homology"/>
<dbReference type="RefSeq" id="XP_024502568.1">
    <property type="nucleotide sequence ID" value="XM_024648607.1"/>
</dbReference>
<dbReference type="GO" id="GO:0000176">
    <property type="term" value="C:nuclear exosome (RNase complex)"/>
    <property type="evidence" value="ECO:0007669"/>
    <property type="project" value="TreeGrafter"/>
</dbReference>
<dbReference type="InterPro" id="IPR050590">
    <property type="entry name" value="Exosome_comp_Rrp42_subfam"/>
</dbReference>
<organism evidence="8">
    <name type="scientific">Strongyloides ratti</name>
    <name type="common">Parasitic roundworm</name>
    <dbReference type="NCBI Taxonomy" id="34506"/>
    <lineage>
        <taxon>Eukaryota</taxon>
        <taxon>Metazoa</taxon>
        <taxon>Ecdysozoa</taxon>
        <taxon>Nematoda</taxon>
        <taxon>Chromadorea</taxon>
        <taxon>Rhabditida</taxon>
        <taxon>Tylenchina</taxon>
        <taxon>Panagrolaimomorpha</taxon>
        <taxon>Strongyloidoidea</taxon>
        <taxon>Strongyloididae</taxon>
        <taxon>Strongyloides</taxon>
    </lineage>
</organism>
<keyword evidence="9" id="KW-1185">Reference proteome</keyword>
<evidence type="ECO:0000256" key="2">
    <source>
        <dbReference type="ARBA" id="ARBA00004604"/>
    </source>
</evidence>
<dbReference type="GO" id="GO:0071035">
    <property type="term" value="P:nuclear polyadenylation-dependent rRNA catabolic process"/>
    <property type="evidence" value="ECO:0007669"/>
    <property type="project" value="TreeGrafter"/>
</dbReference>
<protein>
    <recommendedName>
        <fullName evidence="6">Ribosomal RNA-processing protein 42</fullName>
    </recommendedName>
</protein>